<dbReference type="Gene3D" id="1.25.40.430">
    <property type="match status" value="1"/>
</dbReference>
<dbReference type="PROSITE" id="PS00108">
    <property type="entry name" value="PROTEIN_KINASE_ST"/>
    <property type="match status" value="1"/>
</dbReference>
<dbReference type="AlphaFoldDB" id="A6HQ28"/>
<dbReference type="SUPFAM" id="SSF56112">
    <property type="entry name" value="Protein kinase-like (PK-like)"/>
    <property type="match status" value="1"/>
</dbReference>
<gene>
    <name evidence="30" type="primary">Bub1</name>
    <name evidence="29" type="synonym">Bub1_predicted</name>
    <name evidence="29" type="ORF">rCG_26316</name>
</gene>
<dbReference type="InterPro" id="IPR008271">
    <property type="entry name" value="Ser/Thr_kinase_AS"/>
</dbReference>
<dbReference type="OrthoDB" id="248495at2759"/>
<dbReference type="CTD" id="699"/>
<keyword evidence="18" id="KW-0131">Cell cycle</keyword>
<dbReference type="FunFam" id="1.10.510.10:FF:000390">
    <property type="entry name" value="Mitotic checkpoint serine/threonine-protein kinase BUB1"/>
    <property type="match status" value="1"/>
</dbReference>
<evidence type="ECO:0000256" key="20">
    <source>
        <dbReference type="ARBA" id="ARBA00047899"/>
    </source>
</evidence>
<dbReference type="InterPro" id="IPR000719">
    <property type="entry name" value="Prot_kinase_dom"/>
</dbReference>
<dbReference type="PANTHER" id="PTHR14030:SF26">
    <property type="entry name" value="MITOTIC CHECKPOINT SERINE_THREONINE-PROTEIN KINASE BUB1"/>
    <property type="match status" value="1"/>
</dbReference>
<dbReference type="Gene3D" id="1.10.510.10">
    <property type="entry name" value="Transferase(Phosphotransferase) domain 1"/>
    <property type="match status" value="1"/>
</dbReference>
<dbReference type="GO" id="GO:0005654">
    <property type="term" value="C:nucleoplasm"/>
    <property type="evidence" value="ECO:0007669"/>
    <property type="project" value="Ensembl"/>
</dbReference>
<evidence type="ECO:0000256" key="18">
    <source>
        <dbReference type="ARBA" id="ARBA00023306"/>
    </source>
</evidence>
<evidence type="ECO:0000256" key="22">
    <source>
        <dbReference type="ARBA" id="ARBA00062095"/>
    </source>
</evidence>
<keyword evidence="8" id="KW-0808">Transferase</keyword>
<name>A6HQ28_RAT</name>
<keyword evidence="7" id="KW-0132">Cell division</keyword>
<dbReference type="FunFam" id="1.25.40.430:FF:000001">
    <property type="entry name" value="Mitotic checkpoint serine/threonine-protein kinase BUB1"/>
    <property type="match status" value="1"/>
</dbReference>
<evidence type="ECO:0000256" key="7">
    <source>
        <dbReference type="ARBA" id="ARBA00022618"/>
    </source>
</evidence>
<dbReference type="InterPro" id="IPR013212">
    <property type="entry name" value="Mad3/Bub1_I"/>
</dbReference>
<dbReference type="Pfam" id="PF08311">
    <property type="entry name" value="Mad3_BUB1_I"/>
    <property type="match status" value="1"/>
</dbReference>
<evidence type="ECO:0000313" key="30">
    <source>
        <dbReference type="RGD" id="1311707"/>
    </source>
</evidence>
<dbReference type="GO" id="GO:0051301">
    <property type="term" value="P:cell division"/>
    <property type="evidence" value="ECO:0007669"/>
    <property type="project" value="UniProtKB-KW"/>
</dbReference>
<evidence type="ECO:0000256" key="21">
    <source>
        <dbReference type="ARBA" id="ARBA00048679"/>
    </source>
</evidence>
<evidence type="ECO:0000256" key="17">
    <source>
        <dbReference type="ARBA" id="ARBA00023242"/>
    </source>
</evidence>
<comment type="subunit">
    <text evidence="22">Interacts with BUB3 and KNL1. Interacts (when phosphorylated) with PLK1. The BUB1-BUB3 complex interacts with MAD1L1.</text>
</comment>
<comment type="catalytic activity">
    <reaction evidence="20">
        <text>L-threonyl-[protein] + ATP = O-phospho-L-threonyl-[protein] + ADP + H(+)</text>
        <dbReference type="Rhea" id="RHEA:46608"/>
        <dbReference type="Rhea" id="RHEA-COMP:11060"/>
        <dbReference type="Rhea" id="RHEA-COMP:11605"/>
        <dbReference type="ChEBI" id="CHEBI:15378"/>
        <dbReference type="ChEBI" id="CHEBI:30013"/>
        <dbReference type="ChEBI" id="CHEBI:30616"/>
        <dbReference type="ChEBI" id="CHEBI:61977"/>
        <dbReference type="ChEBI" id="CHEBI:456216"/>
        <dbReference type="EC" id="2.7.11.1"/>
    </reaction>
</comment>
<sequence>MDNLGNVFRMFEAHMQSYKGNDPLGEWESFMKWVEENFPDNKEHLVTILEHLMKEFLDKKNYHNDSRFISYCLKFAEYNSDRHQFFEFLYSQGVGTKSSYLYLSWAGHLEAQGEQQHASAIFQTGIHNQAEPMELLQQQYRLFQARLTGTHLPDQATTSEPLHSAQILNQVMLTKSSPETENSACVPRSQGSECSGVAPSTCDEKSNIREQRVIMISKSECSVSSSMAPKPEAQQVMYCKEKLIRGDSEFSFEELRAQKYNQRKKHEQWVSEDRNYMKRKEANAFEEQLLKQKMDELHKKLHQVVELSHKDLPASENRPDANLVCVGQNTCSHQELRGLSLSSINQQTSENSGEKPLEEPSVPLMVNAVNSTLLFPAISLPSLPIPVSGQSETDSRGVNQSIREFMTQSGPDKKEVCETNKVANINDFHTTPNTSLGMVQGTPCKVQPSPTVHTKEALGFIMDMFQAPTLPDISDDKDEWPSLDQNEDAFEAQFQKNAVFSEDWGVKKIMTLSSAFPIFEDGNKENYGLPQPKNKPLGARTFGERSLSKCSSRSNEMPHTDEFMDDSTVCGIRYNKTLAPSPKSIGDFTSAAQLSSTPFHKFPADPLQIPEDKENVVATQYTHMALDSCKENMVDPSKDRKLGLIQEKISASLSCPSQPATGGLLTQEAVFSLETYKCTGTDRAIMEDLSDASAGLQVEWVQTSSFGNVNAPNFTIENPWDDELILKLLSGLSKPVTSYSNTFEWQSKLPAIKTKTEFQLGSLLVYVNHLLGEGAFAQVFEAIHGDTKSKQKCILKVQKPANSWEFYIGMQLMERLKPEVHHMFIKFYSAHLFQNGSILVGELYSYGTLLNVINLYKNTSEKVMPQALVITFAIRMLYMVEQVHSCEIIHGDIKPDNFILGHRFLEQDDEDLATGLTLIDLGQSIDMKLFPKGTVFTGKCETSGFQCPEMLSNKPWNYQVDYYGVAASIYCMLFGTYMKVKNEGGVWKPEGLFRRLPHLDMWEEFFHIMLNIPDCHNLPSLDFLRQKMNKLLEQQYSNKIKTLRNRLIVLLSEYKRSRK</sequence>
<evidence type="ECO:0000256" key="16">
    <source>
        <dbReference type="ARBA" id="ARBA00022843"/>
    </source>
</evidence>
<dbReference type="EMBL" id="CH473949">
    <property type="protein sequence ID" value="EDL80129.1"/>
    <property type="molecule type" value="Genomic_DNA"/>
</dbReference>
<organism evidence="29">
    <name type="scientific">Rattus norvegicus</name>
    <name type="common">Rat</name>
    <dbReference type="NCBI Taxonomy" id="10116"/>
    <lineage>
        <taxon>Eukaryota</taxon>
        <taxon>Metazoa</taxon>
        <taxon>Chordata</taxon>
        <taxon>Craniata</taxon>
        <taxon>Vertebrata</taxon>
        <taxon>Euteleostomi</taxon>
        <taxon>Mammalia</taxon>
        <taxon>Eutheria</taxon>
        <taxon>Euarchontoglires</taxon>
        <taxon>Glires</taxon>
        <taxon>Rodentia</taxon>
        <taxon>Myomorpha</taxon>
        <taxon>Muroidea</taxon>
        <taxon>Muridae</taxon>
        <taxon>Murinae</taxon>
        <taxon>Rattus</taxon>
    </lineage>
</organism>
<keyword evidence="4" id="KW-0158">Chromosome</keyword>
<dbReference type="InterPro" id="IPR015661">
    <property type="entry name" value="Bub1/Mad3"/>
</dbReference>
<dbReference type="GO" id="GO:0007094">
    <property type="term" value="P:mitotic spindle assembly checkpoint signaling"/>
    <property type="evidence" value="ECO:0007669"/>
    <property type="project" value="Ensembl"/>
</dbReference>
<dbReference type="KEGG" id="rno:296137"/>
<evidence type="ECO:0000256" key="25">
    <source>
        <dbReference type="PROSITE-ProRule" id="PRU10141"/>
    </source>
</evidence>
<dbReference type="GO" id="GO:2000720">
    <property type="term" value="P:positive regulation of maintenance of mitotic sister chromatid cohesion, centromeric"/>
    <property type="evidence" value="ECO:0007669"/>
    <property type="project" value="Ensembl"/>
</dbReference>
<feature type="compositionally biased region" description="Polar residues" evidence="26">
    <location>
        <begin position="179"/>
        <end position="193"/>
    </location>
</feature>
<evidence type="ECO:0000256" key="2">
    <source>
        <dbReference type="ARBA" id="ARBA00004629"/>
    </source>
</evidence>
<evidence type="ECO:0000256" key="4">
    <source>
        <dbReference type="ARBA" id="ARBA00022454"/>
    </source>
</evidence>
<dbReference type="Proteomes" id="UP000234681">
    <property type="component" value="Chromosome 3"/>
</dbReference>
<dbReference type="EC" id="2.7.11.1" evidence="3"/>
<comment type="catalytic activity">
    <reaction evidence="21">
        <text>L-seryl-[protein] + ATP = O-phospho-L-seryl-[protein] + ADP + H(+)</text>
        <dbReference type="Rhea" id="RHEA:17989"/>
        <dbReference type="Rhea" id="RHEA-COMP:9863"/>
        <dbReference type="Rhea" id="RHEA-COMP:11604"/>
        <dbReference type="ChEBI" id="CHEBI:15378"/>
        <dbReference type="ChEBI" id="CHEBI:29999"/>
        <dbReference type="ChEBI" id="CHEBI:30616"/>
        <dbReference type="ChEBI" id="CHEBI:83421"/>
        <dbReference type="ChEBI" id="CHEBI:456216"/>
        <dbReference type="EC" id="2.7.11.1"/>
    </reaction>
</comment>
<feature type="binding site" evidence="25">
    <location>
        <position position="796"/>
    </location>
    <ligand>
        <name>ATP</name>
        <dbReference type="ChEBI" id="CHEBI:30616"/>
    </ligand>
</feature>
<evidence type="ECO:0000256" key="15">
    <source>
        <dbReference type="ARBA" id="ARBA00022840"/>
    </source>
</evidence>
<keyword evidence="13" id="KW-0159">Chromosome partition</keyword>
<proteinExistence type="predicted"/>
<reference evidence="29" key="2">
    <citation type="submission" date="2005-07" db="EMBL/GenBank/DDBJ databases">
        <authorList>
            <person name="Mural R.J."/>
            <person name="Li P.W."/>
            <person name="Adams M.D."/>
            <person name="Amanatides P.G."/>
            <person name="Baden-Tillson H."/>
            <person name="Barnstead M."/>
            <person name="Chin S.H."/>
            <person name="Dew I."/>
            <person name="Evans C.A."/>
            <person name="Ferriera S."/>
            <person name="Flanigan M."/>
            <person name="Fosler C."/>
            <person name="Glodek A."/>
            <person name="Gu Z."/>
            <person name="Holt R.A."/>
            <person name="Jennings D."/>
            <person name="Kraft C.L."/>
            <person name="Lu F."/>
            <person name="Nguyen T."/>
            <person name="Nusskern D.R."/>
            <person name="Pfannkoch C.M."/>
            <person name="Sitter C."/>
            <person name="Sutton G.G."/>
            <person name="Venter J.C."/>
            <person name="Wang Z."/>
            <person name="Woodage T."/>
            <person name="Zheng X.H."/>
            <person name="Zhong F."/>
        </authorList>
    </citation>
    <scope>NUCLEOTIDE SEQUENCE</scope>
    <source>
        <strain evidence="29">BN</strain>
    </source>
</reference>
<dbReference type="InterPro" id="IPR011009">
    <property type="entry name" value="Kinase-like_dom_sf"/>
</dbReference>
<keyword evidence="10 25" id="KW-0547">Nucleotide-binding</keyword>
<dbReference type="GO" id="GO:0006915">
    <property type="term" value="P:apoptotic process"/>
    <property type="evidence" value="ECO:0007669"/>
    <property type="project" value="UniProtKB-KW"/>
</dbReference>
<keyword evidence="11" id="KW-0498">Mitosis</keyword>
<keyword evidence="17" id="KW-0539">Nucleus</keyword>
<feature type="domain" description="Protein kinase" evidence="27">
    <location>
        <begin position="765"/>
        <end position="1059"/>
    </location>
</feature>
<keyword evidence="9" id="KW-0053">Apoptosis</keyword>
<dbReference type="RGD" id="1311707">
    <property type="gene designation" value="Bub1"/>
</dbReference>
<dbReference type="PROSITE" id="PS51489">
    <property type="entry name" value="BUB1_N"/>
    <property type="match status" value="1"/>
</dbReference>
<feature type="domain" description="BUB1 N-terminal" evidence="28">
    <location>
        <begin position="11"/>
        <end position="182"/>
    </location>
</feature>
<accession>A6HQ28</accession>
<evidence type="ECO:0000256" key="3">
    <source>
        <dbReference type="ARBA" id="ARBA00012513"/>
    </source>
</evidence>
<evidence type="ECO:0000256" key="10">
    <source>
        <dbReference type="ARBA" id="ARBA00022741"/>
    </source>
</evidence>
<evidence type="ECO:0000256" key="11">
    <source>
        <dbReference type="ARBA" id="ARBA00022776"/>
    </source>
</evidence>
<evidence type="ECO:0000256" key="23">
    <source>
        <dbReference type="ARBA" id="ARBA00074401"/>
    </source>
</evidence>
<dbReference type="Pfam" id="PF00069">
    <property type="entry name" value="Pkinase"/>
    <property type="match status" value="1"/>
</dbReference>
<keyword evidence="14" id="KW-0995">Kinetochore</keyword>
<evidence type="ECO:0000259" key="28">
    <source>
        <dbReference type="PROSITE" id="PS51489"/>
    </source>
</evidence>
<dbReference type="AGR" id="RGD:1311707"/>
<dbReference type="SMR" id="A6HQ28"/>
<evidence type="ECO:0000256" key="1">
    <source>
        <dbReference type="ARBA" id="ARBA00004123"/>
    </source>
</evidence>
<dbReference type="GO" id="GO:0000940">
    <property type="term" value="C:outer kinetochore"/>
    <property type="evidence" value="ECO:0007669"/>
    <property type="project" value="Ensembl"/>
</dbReference>
<feature type="region of interest" description="Disordered" evidence="26">
    <location>
        <begin position="179"/>
        <end position="202"/>
    </location>
</feature>
<keyword evidence="12" id="KW-0418">Kinase</keyword>
<evidence type="ECO:0000313" key="29">
    <source>
        <dbReference type="EMBL" id="EDL80129.1"/>
    </source>
</evidence>
<dbReference type="PANTHER" id="PTHR14030">
    <property type="entry name" value="MITOTIC CHECKPOINT SERINE/THREONINE-PROTEIN KINASE BUB1"/>
    <property type="match status" value="1"/>
</dbReference>
<keyword evidence="6" id="KW-0597">Phosphoprotein</keyword>
<dbReference type="GO" id="GO:0005524">
    <property type="term" value="F:ATP binding"/>
    <property type="evidence" value="ECO:0007669"/>
    <property type="project" value="UniProtKB-UniRule"/>
</dbReference>
<evidence type="ECO:0000259" key="27">
    <source>
        <dbReference type="PROSITE" id="PS50011"/>
    </source>
</evidence>
<evidence type="ECO:0000256" key="9">
    <source>
        <dbReference type="ARBA" id="ARBA00022703"/>
    </source>
</evidence>
<dbReference type="RefSeq" id="NP_001099977.1">
    <property type="nucleotide sequence ID" value="NM_001106507.1"/>
</dbReference>
<dbReference type="Gene3D" id="6.10.130.20">
    <property type="match status" value="1"/>
</dbReference>
<dbReference type="SMART" id="SM00220">
    <property type="entry name" value="S_TKc"/>
    <property type="match status" value="1"/>
</dbReference>
<evidence type="ECO:0000256" key="24">
    <source>
        <dbReference type="ARBA" id="ARBA00079871"/>
    </source>
</evidence>
<dbReference type="GO" id="GO:0007059">
    <property type="term" value="P:chromosome segregation"/>
    <property type="evidence" value="ECO:0007669"/>
    <property type="project" value="UniProtKB-KW"/>
</dbReference>
<dbReference type="SMART" id="SM00777">
    <property type="entry name" value="Mad3_BUB1_I"/>
    <property type="match status" value="1"/>
</dbReference>
<dbReference type="OMA" id="NCEKGVG"/>
<reference evidence="29" key="1">
    <citation type="journal article" date="2005" name="Genome Res.">
        <title>Gene and alternative splicing annotation with AIR.</title>
        <authorList>
            <person name="Florea L."/>
            <person name="Di Francesco V."/>
            <person name="Miller J."/>
            <person name="Turner R."/>
            <person name="Yao A."/>
            <person name="Harris M."/>
            <person name="Walenz B."/>
            <person name="Mobarry C."/>
            <person name="Merkulov G.V."/>
            <person name="Charlab R."/>
            <person name="Dew I."/>
            <person name="Deng Z."/>
            <person name="Istrail S."/>
            <person name="Li P."/>
            <person name="Sutton G."/>
        </authorList>
    </citation>
    <scope>NUCLEOTIDE SEQUENCE</scope>
    <source>
        <strain evidence="29">BN</strain>
    </source>
</reference>
<keyword evidence="5" id="KW-0723">Serine/threonine-protein kinase</keyword>
<dbReference type="GO" id="GO:0004674">
    <property type="term" value="F:protein serine/threonine kinase activity"/>
    <property type="evidence" value="ECO:0007669"/>
    <property type="project" value="UniProtKB-KW"/>
</dbReference>
<evidence type="ECO:0000256" key="19">
    <source>
        <dbReference type="ARBA" id="ARBA00023328"/>
    </source>
</evidence>
<dbReference type="GO" id="GO:0005829">
    <property type="term" value="C:cytosol"/>
    <property type="evidence" value="ECO:0007669"/>
    <property type="project" value="Ensembl"/>
</dbReference>
<evidence type="ECO:0000256" key="26">
    <source>
        <dbReference type="SAM" id="MobiDB-lite"/>
    </source>
</evidence>
<keyword evidence="16" id="KW-0832">Ubl conjugation</keyword>
<evidence type="ECO:0000256" key="8">
    <source>
        <dbReference type="ARBA" id="ARBA00022679"/>
    </source>
</evidence>
<protein>
    <recommendedName>
        <fullName evidence="23">Mitotic checkpoint serine/threonine-protein kinase BUB1</fullName>
        <ecNumber evidence="3">2.7.11.1</ecNumber>
    </recommendedName>
    <alternativeName>
        <fullName evidence="24">BUB1A</fullName>
    </alternativeName>
</protein>
<dbReference type="PROSITE" id="PS00107">
    <property type="entry name" value="PROTEIN_KINASE_ATP"/>
    <property type="match status" value="1"/>
</dbReference>
<evidence type="ECO:0000256" key="13">
    <source>
        <dbReference type="ARBA" id="ARBA00022829"/>
    </source>
</evidence>
<evidence type="ECO:0000256" key="5">
    <source>
        <dbReference type="ARBA" id="ARBA00022527"/>
    </source>
</evidence>
<evidence type="ECO:0000256" key="14">
    <source>
        <dbReference type="ARBA" id="ARBA00022838"/>
    </source>
</evidence>
<keyword evidence="15 25" id="KW-0067">ATP-binding</keyword>
<evidence type="ECO:0000256" key="6">
    <source>
        <dbReference type="ARBA" id="ARBA00022553"/>
    </source>
</evidence>
<dbReference type="PROSITE" id="PS50011">
    <property type="entry name" value="PROTEIN_KINASE_DOM"/>
    <property type="match status" value="1"/>
</dbReference>
<dbReference type="GeneID" id="296137"/>
<dbReference type="InterPro" id="IPR017441">
    <property type="entry name" value="Protein_kinase_ATP_BS"/>
</dbReference>
<comment type="subcellular location">
    <subcellularLocation>
        <location evidence="2">Chromosome</location>
        <location evidence="2">Centromere</location>
        <location evidence="2">Kinetochore</location>
    </subcellularLocation>
    <subcellularLocation>
        <location evidence="1">Nucleus</location>
    </subcellularLocation>
</comment>
<dbReference type="GO" id="GO:0140995">
    <property type="term" value="F:histone H2A kinase activity"/>
    <property type="evidence" value="ECO:0007669"/>
    <property type="project" value="Ensembl"/>
</dbReference>
<keyword evidence="19" id="KW-0137">Centromere</keyword>
<evidence type="ECO:0000256" key="12">
    <source>
        <dbReference type="ARBA" id="ARBA00022777"/>
    </source>
</evidence>